<dbReference type="Pfam" id="PF13673">
    <property type="entry name" value="Acetyltransf_10"/>
    <property type="match status" value="1"/>
</dbReference>
<organism evidence="2 3">
    <name type="scientific">SAR86 cluster bacterium SAR86B</name>
    <dbReference type="NCBI Taxonomy" id="1123867"/>
    <lineage>
        <taxon>Bacteria</taxon>
        <taxon>Pseudomonadati</taxon>
        <taxon>Pseudomonadota</taxon>
        <taxon>Gammaproteobacteria</taxon>
        <taxon>SAR86 cluster</taxon>
    </lineage>
</organism>
<accession>J4KSZ4</accession>
<dbReference type="InterPro" id="IPR016181">
    <property type="entry name" value="Acyl_CoA_acyltransferase"/>
</dbReference>
<dbReference type="PROSITE" id="PS51186">
    <property type="entry name" value="GNAT"/>
    <property type="match status" value="1"/>
</dbReference>
<evidence type="ECO:0000313" key="2">
    <source>
        <dbReference type="EMBL" id="EJP73559.1"/>
    </source>
</evidence>
<proteinExistence type="predicted"/>
<name>J4KSZ4_9GAMM</name>
<reference evidence="2 3" key="1">
    <citation type="journal article" date="2012" name="ISME J.">
        <title>Genomic insights to SAR86, an abundant and uncultivated marine bacterial lineage.</title>
        <authorList>
            <person name="Dupont C.L."/>
            <person name="Rusch D.B."/>
            <person name="Yooseph S."/>
            <person name="Lombardo M.J."/>
            <person name="Richter R.A."/>
            <person name="Valas R."/>
            <person name="Novotny M."/>
            <person name="Yee-Greenbaum J."/>
            <person name="Selengut J.D."/>
            <person name="Haft D.H."/>
            <person name="Halpern A.L."/>
            <person name="Lasken R.S."/>
            <person name="Nealson K."/>
            <person name="Friedman R."/>
            <person name="Venter J.C."/>
        </authorList>
    </citation>
    <scope>NUCLEOTIDE SEQUENCE [LARGE SCALE GENOMIC DNA]</scope>
</reference>
<protein>
    <recommendedName>
        <fullName evidence="1">N-acetyltransferase domain-containing protein</fullName>
    </recommendedName>
</protein>
<dbReference type="Gene3D" id="3.40.630.30">
    <property type="match status" value="1"/>
</dbReference>
<dbReference type="SUPFAM" id="SSF55729">
    <property type="entry name" value="Acyl-CoA N-acyltransferases (Nat)"/>
    <property type="match status" value="1"/>
</dbReference>
<sequence length="154" mass="17831">MSSQNKINFNWKKFDQLSNEDLYAVASLRQKVFVVEQNCPYLDLDYSDQEAMHLLGFKDNSLVVYLRAFPPDIKYKGSSLGRIVVDESERNNGHGELITKMGIDYLQKNFPESEIVISAQHRLMEFYQALGFVPRGSVYLEDDIDHIQMYLKPA</sequence>
<dbReference type="Proteomes" id="UP000010116">
    <property type="component" value="Unassembled WGS sequence"/>
</dbReference>
<evidence type="ECO:0000313" key="3">
    <source>
        <dbReference type="Proteomes" id="UP000010116"/>
    </source>
</evidence>
<evidence type="ECO:0000259" key="1">
    <source>
        <dbReference type="PROSITE" id="PS51186"/>
    </source>
</evidence>
<gene>
    <name evidence="2" type="ORF">NT02SARS_0249</name>
</gene>
<dbReference type="EMBL" id="JH611165">
    <property type="protein sequence ID" value="EJP73559.1"/>
    <property type="molecule type" value="Genomic_DNA"/>
</dbReference>
<dbReference type="HOGENOM" id="CLU_056607_3_1_6"/>
<dbReference type="AlphaFoldDB" id="J4KSZ4"/>
<dbReference type="GO" id="GO:0016747">
    <property type="term" value="F:acyltransferase activity, transferring groups other than amino-acyl groups"/>
    <property type="evidence" value="ECO:0007669"/>
    <property type="project" value="InterPro"/>
</dbReference>
<feature type="domain" description="N-acetyltransferase" evidence="1">
    <location>
        <begin position="12"/>
        <end position="154"/>
    </location>
</feature>
<dbReference type="InterPro" id="IPR000182">
    <property type="entry name" value="GNAT_dom"/>
</dbReference>